<dbReference type="SUPFAM" id="SSF57716">
    <property type="entry name" value="Glucocorticoid receptor-like (DNA-binding domain)"/>
    <property type="match status" value="1"/>
</dbReference>
<keyword evidence="3" id="KW-0479">Metal-binding</keyword>
<dbReference type="PROSITE" id="PS51030">
    <property type="entry name" value="NUCLEAR_REC_DBD_2"/>
    <property type="match status" value="1"/>
</dbReference>
<sequence>MSDKGKCAICVAPTHGMHFGVSTCKACASFFRRSMVERKRYKCRFQNNCDISNQVRNQCRACRLNKCYIMGMVREPSPAPPEPNSAGSFSSESVSSAVISPHTSITLSPPPLNTGLLYHFATMSSPQVKIQTPGLPYNPLTTQIDPVLAYPRITHLITAYRNFDNAAKQLFKLENPNVTFDTKYLAKSPLLSSFTVDNTQEVFFKQADKYIHDKLEPQTAALIMSMVREYFPLFFKLNNEDQVKVFHPFAVRFSMIYRVYLSSLHFTAESDTRICTHYGYYNSLETLHLFFGDISNINDVKALATPLFRRVNFLKRKAIRLGLRELDMAYLTGLFFLNEVEDINGLDSDDQKYKFDLQSEFFNNIIGYYGFDKAGPQMTEILSIISDINNLCTLSTESMIMGDLVLPKSQALHTWLYVDPRTH</sequence>
<evidence type="ECO:0000256" key="9">
    <source>
        <dbReference type="ARBA" id="ARBA00023170"/>
    </source>
</evidence>
<dbReference type="PRINTS" id="PR00047">
    <property type="entry name" value="STROIDFINGER"/>
</dbReference>
<accession>A0A7E4VAB4</accession>
<keyword evidence="5" id="KW-0862">Zinc</keyword>
<evidence type="ECO:0000256" key="6">
    <source>
        <dbReference type="ARBA" id="ARBA00023015"/>
    </source>
</evidence>
<dbReference type="Pfam" id="PF00104">
    <property type="entry name" value="Hormone_recep"/>
    <property type="match status" value="1"/>
</dbReference>
<evidence type="ECO:0000256" key="3">
    <source>
        <dbReference type="ARBA" id="ARBA00022723"/>
    </source>
</evidence>
<evidence type="ECO:0000256" key="1">
    <source>
        <dbReference type="ARBA" id="ARBA00004123"/>
    </source>
</evidence>
<dbReference type="WBParaSite" id="Pan_g18027.t1">
    <property type="protein sequence ID" value="Pan_g18027.t1"/>
    <property type="gene ID" value="Pan_g18027"/>
</dbReference>
<dbReference type="InterPro" id="IPR001628">
    <property type="entry name" value="Znf_hrmn_rcpt"/>
</dbReference>
<evidence type="ECO:0000256" key="5">
    <source>
        <dbReference type="ARBA" id="ARBA00022833"/>
    </source>
</evidence>
<protein>
    <submittedName>
        <fullName evidence="13">Nuclear receptor domain-containing protein</fullName>
    </submittedName>
</protein>
<dbReference type="Proteomes" id="UP000492821">
    <property type="component" value="Unassembled WGS sequence"/>
</dbReference>
<evidence type="ECO:0000256" key="4">
    <source>
        <dbReference type="ARBA" id="ARBA00022771"/>
    </source>
</evidence>
<keyword evidence="7" id="KW-0238">DNA-binding</keyword>
<dbReference type="SUPFAM" id="SSF48508">
    <property type="entry name" value="Nuclear receptor ligand-binding domain"/>
    <property type="match status" value="1"/>
</dbReference>
<name>A0A7E4VAB4_PANRE</name>
<dbReference type="PANTHER" id="PTHR24083">
    <property type="entry name" value="NUCLEAR HORMONE RECEPTOR"/>
    <property type="match status" value="1"/>
</dbReference>
<dbReference type="CDD" id="cd06960">
    <property type="entry name" value="NR_DBD_HNF4A"/>
    <property type="match status" value="1"/>
</dbReference>
<evidence type="ECO:0000313" key="12">
    <source>
        <dbReference type="Proteomes" id="UP000492821"/>
    </source>
</evidence>
<dbReference type="Pfam" id="PF00105">
    <property type="entry name" value="zf-C4"/>
    <property type="match status" value="1"/>
</dbReference>
<keyword evidence="8" id="KW-0804">Transcription</keyword>
<evidence type="ECO:0000259" key="11">
    <source>
        <dbReference type="PROSITE" id="PS51030"/>
    </source>
</evidence>
<dbReference type="InterPro" id="IPR049636">
    <property type="entry name" value="HNF4-like_DBD"/>
</dbReference>
<dbReference type="SMART" id="SM00399">
    <property type="entry name" value="ZnF_C4"/>
    <property type="match status" value="1"/>
</dbReference>
<dbReference type="InterPro" id="IPR035500">
    <property type="entry name" value="NHR-like_dom_sf"/>
</dbReference>
<dbReference type="GO" id="GO:0003700">
    <property type="term" value="F:DNA-binding transcription factor activity"/>
    <property type="evidence" value="ECO:0007669"/>
    <property type="project" value="InterPro"/>
</dbReference>
<keyword evidence="6" id="KW-0805">Transcription regulation</keyword>
<dbReference type="PROSITE" id="PS00031">
    <property type="entry name" value="NUCLEAR_REC_DBD_1"/>
    <property type="match status" value="1"/>
</dbReference>
<evidence type="ECO:0000256" key="7">
    <source>
        <dbReference type="ARBA" id="ARBA00023125"/>
    </source>
</evidence>
<reference evidence="13" key="2">
    <citation type="submission" date="2020-10" db="UniProtKB">
        <authorList>
            <consortium name="WormBaseParasite"/>
        </authorList>
    </citation>
    <scope>IDENTIFICATION</scope>
</reference>
<keyword evidence="9" id="KW-0675">Receptor</keyword>
<evidence type="ECO:0000256" key="2">
    <source>
        <dbReference type="ARBA" id="ARBA00005993"/>
    </source>
</evidence>
<proteinExistence type="inferred from homology"/>
<evidence type="ECO:0000256" key="8">
    <source>
        <dbReference type="ARBA" id="ARBA00023163"/>
    </source>
</evidence>
<dbReference type="GO" id="GO:0008270">
    <property type="term" value="F:zinc ion binding"/>
    <property type="evidence" value="ECO:0007669"/>
    <property type="project" value="UniProtKB-KW"/>
</dbReference>
<dbReference type="InterPro" id="IPR000536">
    <property type="entry name" value="Nucl_hrmn_rcpt_lig-bd"/>
</dbReference>
<dbReference type="Gene3D" id="3.30.50.10">
    <property type="entry name" value="Erythroid Transcription Factor GATA-1, subunit A"/>
    <property type="match status" value="1"/>
</dbReference>
<comment type="similarity">
    <text evidence="2">Belongs to the nuclear hormone receptor family.</text>
</comment>
<keyword evidence="12" id="KW-1185">Reference proteome</keyword>
<dbReference type="Gene3D" id="1.10.565.10">
    <property type="entry name" value="Retinoid X Receptor"/>
    <property type="match status" value="1"/>
</dbReference>
<dbReference type="InterPro" id="IPR050274">
    <property type="entry name" value="Nuclear_hormone_rcpt_NR2"/>
</dbReference>
<feature type="domain" description="Nuclear receptor" evidence="11">
    <location>
        <begin position="4"/>
        <end position="79"/>
    </location>
</feature>
<reference evidence="12" key="1">
    <citation type="journal article" date="2013" name="Genetics">
        <title>The draft genome and transcriptome of Panagrellus redivivus are shaped by the harsh demands of a free-living lifestyle.</title>
        <authorList>
            <person name="Srinivasan J."/>
            <person name="Dillman A.R."/>
            <person name="Macchietto M.G."/>
            <person name="Heikkinen L."/>
            <person name="Lakso M."/>
            <person name="Fracchia K.M."/>
            <person name="Antoshechkin I."/>
            <person name="Mortazavi A."/>
            <person name="Wong G."/>
            <person name="Sternberg P.W."/>
        </authorList>
    </citation>
    <scope>NUCLEOTIDE SEQUENCE [LARGE SCALE GENOMIC DNA]</scope>
    <source>
        <strain evidence="12">MT8872</strain>
    </source>
</reference>
<evidence type="ECO:0000313" key="13">
    <source>
        <dbReference type="WBParaSite" id="Pan_g18027.t1"/>
    </source>
</evidence>
<organism evidence="12 13">
    <name type="scientific">Panagrellus redivivus</name>
    <name type="common">Microworm</name>
    <dbReference type="NCBI Taxonomy" id="6233"/>
    <lineage>
        <taxon>Eukaryota</taxon>
        <taxon>Metazoa</taxon>
        <taxon>Ecdysozoa</taxon>
        <taxon>Nematoda</taxon>
        <taxon>Chromadorea</taxon>
        <taxon>Rhabditida</taxon>
        <taxon>Tylenchina</taxon>
        <taxon>Panagrolaimomorpha</taxon>
        <taxon>Panagrolaimoidea</taxon>
        <taxon>Panagrolaimidae</taxon>
        <taxon>Panagrellus</taxon>
    </lineage>
</organism>
<dbReference type="InterPro" id="IPR013088">
    <property type="entry name" value="Znf_NHR/GATA"/>
</dbReference>
<dbReference type="GO" id="GO:0000978">
    <property type="term" value="F:RNA polymerase II cis-regulatory region sequence-specific DNA binding"/>
    <property type="evidence" value="ECO:0007669"/>
    <property type="project" value="InterPro"/>
</dbReference>
<keyword evidence="4" id="KW-0863">Zinc-finger</keyword>
<comment type="subcellular location">
    <subcellularLocation>
        <location evidence="1">Nucleus</location>
    </subcellularLocation>
</comment>
<keyword evidence="10" id="KW-0539">Nucleus</keyword>
<dbReference type="AlphaFoldDB" id="A0A7E4VAB4"/>
<dbReference type="GO" id="GO:0005634">
    <property type="term" value="C:nucleus"/>
    <property type="evidence" value="ECO:0007669"/>
    <property type="project" value="UniProtKB-SubCell"/>
</dbReference>
<evidence type="ECO:0000256" key="10">
    <source>
        <dbReference type="ARBA" id="ARBA00023242"/>
    </source>
</evidence>